<accession>A0A5J4KNH7</accession>
<dbReference type="Proteomes" id="UP000326912">
    <property type="component" value="Unassembled WGS sequence"/>
</dbReference>
<comment type="caution">
    <text evidence="1">The sequence shown here is derived from an EMBL/GenBank/DDBJ whole genome shotgun (WGS) entry which is preliminary data.</text>
</comment>
<name>A0A5J4KNH7_9CHLR</name>
<gene>
    <name evidence="1" type="ORF">KDW_50360</name>
</gene>
<keyword evidence="2" id="KW-1185">Reference proteome</keyword>
<evidence type="ECO:0000313" key="2">
    <source>
        <dbReference type="Proteomes" id="UP000326912"/>
    </source>
</evidence>
<proteinExistence type="predicted"/>
<dbReference type="RefSeq" id="WP_151758586.1">
    <property type="nucleotide sequence ID" value="NZ_BKZW01000003.1"/>
</dbReference>
<sequence>MFRGEISTFYRSNGGPYLFGIPLTNEIHLPQYPNTAIVPCERAMIAFDPERKIDAPRLMALAIFYTSTQVLVSNYYYNA</sequence>
<evidence type="ECO:0000313" key="1">
    <source>
        <dbReference type="EMBL" id="GER90874.1"/>
    </source>
</evidence>
<reference evidence="1 2" key="1">
    <citation type="submission" date="2019-10" db="EMBL/GenBank/DDBJ databases">
        <title>Dictyobacter vulcani sp. nov., within the class Ktedonobacteria, isolated from soil of volcanic Mt. Zao.</title>
        <authorList>
            <person name="Zheng Y."/>
            <person name="Wang C.M."/>
            <person name="Sakai Y."/>
            <person name="Abe K."/>
            <person name="Yokota A."/>
            <person name="Yabe S."/>
        </authorList>
    </citation>
    <scope>NUCLEOTIDE SEQUENCE [LARGE SCALE GENOMIC DNA]</scope>
    <source>
        <strain evidence="1 2">W12</strain>
    </source>
</reference>
<dbReference type="AlphaFoldDB" id="A0A5J4KNH7"/>
<protein>
    <submittedName>
        <fullName evidence="1">Uncharacterized protein</fullName>
    </submittedName>
</protein>
<organism evidence="1 2">
    <name type="scientific">Dictyobacter vulcani</name>
    <dbReference type="NCBI Taxonomy" id="2607529"/>
    <lineage>
        <taxon>Bacteria</taxon>
        <taxon>Bacillati</taxon>
        <taxon>Chloroflexota</taxon>
        <taxon>Ktedonobacteria</taxon>
        <taxon>Ktedonobacterales</taxon>
        <taxon>Dictyobacteraceae</taxon>
        <taxon>Dictyobacter</taxon>
    </lineage>
</organism>
<dbReference type="EMBL" id="BKZW01000003">
    <property type="protein sequence ID" value="GER90874.1"/>
    <property type="molecule type" value="Genomic_DNA"/>
</dbReference>